<dbReference type="Proteomes" id="UP000199072">
    <property type="component" value="Unassembled WGS sequence"/>
</dbReference>
<evidence type="ECO:0000313" key="3">
    <source>
        <dbReference type="Proteomes" id="UP000199072"/>
    </source>
</evidence>
<dbReference type="EMBL" id="FNAI01000010">
    <property type="protein sequence ID" value="SDE86792.1"/>
    <property type="molecule type" value="Genomic_DNA"/>
</dbReference>
<evidence type="ECO:0000256" key="1">
    <source>
        <dbReference type="SAM" id="Phobius"/>
    </source>
</evidence>
<keyword evidence="3" id="KW-1185">Reference proteome</keyword>
<keyword evidence="1" id="KW-1133">Transmembrane helix</keyword>
<reference evidence="2 3" key="1">
    <citation type="submission" date="2016-10" db="EMBL/GenBank/DDBJ databases">
        <authorList>
            <person name="de Groot N.N."/>
        </authorList>
    </citation>
    <scope>NUCLEOTIDE SEQUENCE [LARGE SCALE GENOMIC DNA]</scope>
    <source>
        <strain evidence="2 3">47C3B</strain>
    </source>
</reference>
<protein>
    <submittedName>
        <fullName evidence="2">Uncharacterized protein</fullName>
    </submittedName>
</protein>
<keyword evidence="1" id="KW-0472">Membrane</keyword>
<organism evidence="2 3">
    <name type="scientific">Mucilaginibacter pineti</name>
    <dbReference type="NCBI Taxonomy" id="1391627"/>
    <lineage>
        <taxon>Bacteria</taxon>
        <taxon>Pseudomonadati</taxon>
        <taxon>Bacteroidota</taxon>
        <taxon>Sphingobacteriia</taxon>
        <taxon>Sphingobacteriales</taxon>
        <taxon>Sphingobacteriaceae</taxon>
        <taxon>Mucilaginibacter</taxon>
    </lineage>
</organism>
<dbReference type="OrthoDB" id="7064899at2"/>
<gene>
    <name evidence="2" type="ORF">SAMN05216464_110117</name>
</gene>
<proteinExistence type="predicted"/>
<accession>A0A1G7GF77</accession>
<dbReference type="RefSeq" id="WP_091151997.1">
    <property type="nucleotide sequence ID" value="NZ_FNAI01000010.1"/>
</dbReference>
<keyword evidence="1" id="KW-0812">Transmembrane</keyword>
<sequence length="111" mass="12751">MTTLQIAIYGAAVSSLLAFVKFYELWRDRFRMETYLNIDGPDQDKEIVFINLSSKPIYVKYIELFWAKSSPDEKNAEIVNFDRDIGSGFQLAGHTTQKLAFTEANNFGIKQ</sequence>
<dbReference type="AlphaFoldDB" id="A0A1G7GF77"/>
<name>A0A1G7GF77_9SPHI</name>
<dbReference type="STRING" id="1391627.SAMN05216464_110117"/>
<evidence type="ECO:0000313" key="2">
    <source>
        <dbReference type="EMBL" id="SDE86792.1"/>
    </source>
</evidence>
<feature type="transmembrane region" description="Helical" evidence="1">
    <location>
        <begin position="6"/>
        <end position="23"/>
    </location>
</feature>